<accession>A0AA35V065</accession>
<dbReference type="AlphaFoldDB" id="A0AA35V065"/>
<sequence>MEKLLPNGTTNQPSHVNEACQSDPSTPKSIHDGPSNGLPPLNCFGPFPSPTTCNEVHTFNVGRSNGKRRRVINITPNISPVIELIGADPMPHTVPLPESPSTPPEENQIDLNTPLIQQTENIDRYPQPPPPNDLNLLKQPR</sequence>
<keyword evidence="3" id="KW-1185">Reference proteome</keyword>
<evidence type="ECO:0000313" key="3">
    <source>
        <dbReference type="Proteomes" id="UP001177003"/>
    </source>
</evidence>
<organism evidence="2 3">
    <name type="scientific">Lactuca saligna</name>
    <name type="common">Willowleaf lettuce</name>
    <dbReference type="NCBI Taxonomy" id="75948"/>
    <lineage>
        <taxon>Eukaryota</taxon>
        <taxon>Viridiplantae</taxon>
        <taxon>Streptophyta</taxon>
        <taxon>Embryophyta</taxon>
        <taxon>Tracheophyta</taxon>
        <taxon>Spermatophyta</taxon>
        <taxon>Magnoliopsida</taxon>
        <taxon>eudicotyledons</taxon>
        <taxon>Gunneridae</taxon>
        <taxon>Pentapetalae</taxon>
        <taxon>asterids</taxon>
        <taxon>campanulids</taxon>
        <taxon>Asterales</taxon>
        <taxon>Asteraceae</taxon>
        <taxon>Cichorioideae</taxon>
        <taxon>Cichorieae</taxon>
        <taxon>Lactucinae</taxon>
        <taxon>Lactuca</taxon>
    </lineage>
</organism>
<feature type="region of interest" description="Disordered" evidence="1">
    <location>
        <begin position="89"/>
        <end position="141"/>
    </location>
</feature>
<evidence type="ECO:0000256" key="1">
    <source>
        <dbReference type="SAM" id="MobiDB-lite"/>
    </source>
</evidence>
<feature type="compositionally biased region" description="Pro residues" evidence="1">
    <location>
        <begin position="92"/>
        <end position="103"/>
    </location>
</feature>
<reference evidence="2" key="1">
    <citation type="submission" date="2023-04" db="EMBL/GenBank/DDBJ databases">
        <authorList>
            <person name="Vijverberg K."/>
            <person name="Xiong W."/>
            <person name="Schranz E."/>
        </authorList>
    </citation>
    <scope>NUCLEOTIDE SEQUENCE</scope>
</reference>
<evidence type="ECO:0000313" key="2">
    <source>
        <dbReference type="EMBL" id="CAI9268361.1"/>
    </source>
</evidence>
<protein>
    <submittedName>
        <fullName evidence="2">Uncharacterized protein</fullName>
    </submittedName>
</protein>
<name>A0AA35V065_LACSI</name>
<gene>
    <name evidence="2" type="ORF">LSALG_LOCUS8787</name>
</gene>
<proteinExistence type="predicted"/>
<dbReference type="Proteomes" id="UP001177003">
    <property type="component" value="Chromosome 1"/>
</dbReference>
<dbReference type="EMBL" id="OX465077">
    <property type="protein sequence ID" value="CAI9268361.1"/>
    <property type="molecule type" value="Genomic_DNA"/>
</dbReference>
<feature type="compositionally biased region" description="Polar residues" evidence="1">
    <location>
        <begin position="7"/>
        <end position="28"/>
    </location>
</feature>
<feature type="region of interest" description="Disordered" evidence="1">
    <location>
        <begin position="1"/>
        <end position="42"/>
    </location>
</feature>
<feature type="compositionally biased region" description="Polar residues" evidence="1">
    <location>
        <begin position="109"/>
        <end position="120"/>
    </location>
</feature>